<keyword evidence="3" id="KW-0347">Helicase</keyword>
<dbReference type="GO" id="GO:0016787">
    <property type="term" value="F:hydrolase activity"/>
    <property type="evidence" value="ECO:0007669"/>
    <property type="project" value="UniProtKB-KW"/>
</dbReference>
<dbReference type="CDD" id="cd18808">
    <property type="entry name" value="SF1_C_Upf1"/>
    <property type="match status" value="1"/>
</dbReference>
<dbReference type="AlphaFoldDB" id="A0A0H5RN44"/>
<name>A0A0H5RN44_9EUKA</name>
<proteinExistence type="predicted"/>
<dbReference type="InterPro" id="IPR045055">
    <property type="entry name" value="DNA2/NAM7-like"/>
</dbReference>
<evidence type="ECO:0000256" key="4">
    <source>
        <dbReference type="ARBA" id="ARBA00022840"/>
    </source>
</evidence>
<dbReference type="InterPro" id="IPR041679">
    <property type="entry name" value="DNA2/NAM7-like_C"/>
</dbReference>
<sequence>MAGVVWNVLYTKHKSQKRKVWHEGVVRFQEKSRKVSLYDEISGHVLDELFLGPSFCLESGVIIELPNYLVDPDQASQDGPSSLAPSATSDAGAWKVSKVCSRPNLLPVKRLHTNIAIRESTGHLKRSCSIYTGSSNFRFFGVVECLELLNFSSELSSRKSSLLCPKMAIPDVFSNIRDYTRIFVDCIFAEINTALYDTAMEFARLYWGVTNVQGAPFPTIPKVFEQWPRCGRHGSLCKLEQLDAGCKGPIYRCQIKNCVFRVNKEQALSINSQNANFLISPSAHHQRQKYYHSNHVLYFPFCELMCIPGKADQPGKGSKTRLFLRLLKVTDPSSSFSMHDCWIISNSPSFQAEVDCTEPFWLLAATSMYHGPSKSGTIEVQCLPSLSISQIITRRRVHKDLFAMRSENLRSEVSMLTQLVTLRECQHLPSLVLSVLDPMRTPANFAESSENYHGEGSPTNPFSAIETIRDDIAKKYALNYDQAFVLGKVSQWFNGSPDSPQKSPFILVHGVFGSGKSHLLAAVIIFLSHVFEEINDHSSRILVASLTNVAVDNILLSLQASGFTDFARVGSVKNIAKPILPHVVHWCEEADAQLEAAAAMTAYREMLNDDTLSYADKKHVQEAIVSLSDQRNERRAERLKSIRVVGVTCASTELSIFSDNQFTFALLDECSQMTECMSILPLTKFRSSRAILMGDPLQLPPVTRTPASSSADNESHGLSKTLFMRLCNAGQETIFLRKQYRCHPDISNLCNRLFYSQKILNGCTKEDRAAILPGLPALFFLDMPVESTRQMKTLNGSLYNPDEVRVICNLLTVMLAGDLPGEVTIGVIALYKAQEDRLRQALAPIVASIDIKIEISTVDAFQGSEKDIIIVSTVRSEGIGFTNCPRRLNVTLSRAKLHMIIVGSSNALRLDPLWADILRYCGALARETSAMDLPGLPHIFRESFGDQSSDFVKREIEISHTRPVMKTDYTALPILKDEVYQGSRIIEDDWSWAMTTDEIRDDPRPSKATLNSISEPDDIFV</sequence>
<organism evidence="8">
    <name type="scientific">Spongospora subterranea</name>
    <dbReference type="NCBI Taxonomy" id="70186"/>
    <lineage>
        <taxon>Eukaryota</taxon>
        <taxon>Sar</taxon>
        <taxon>Rhizaria</taxon>
        <taxon>Endomyxa</taxon>
        <taxon>Phytomyxea</taxon>
        <taxon>Plasmodiophorida</taxon>
        <taxon>Plasmodiophoridae</taxon>
        <taxon>Spongospora</taxon>
    </lineage>
</organism>
<feature type="domain" description="DNA2/NAM7 helicase helicase" evidence="6">
    <location>
        <begin position="501"/>
        <end position="703"/>
    </location>
</feature>
<dbReference type="Pfam" id="PF10382">
    <property type="entry name" value="ZGRF1-like_N"/>
    <property type="match status" value="1"/>
</dbReference>
<evidence type="ECO:0000259" key="6">
    <source>
        <dbReference type="Pfam" id="PF13086"/>
    </source>
</evidence>
<dbReference type="GO" id="GO:0005524">
    <property type="term" value="F:ATP binding"/>
    <property type="evidence" value="ECO:0007669"/>
    <property type="project" value="UniProtKB-KW"/>
</dbReference>
<evidence type="ECO:0000256" key="3">
    <source>
        <dbReference type="ARBA" id="ARBA00022806"/>
    </source>
</evidence>
<evidence type="ECO:0000313" key="8">
    <source>
        <dbReference type="EMBL" id="CRZ10164.1"/>
    </source>
</evidence>
<dbReference type="FunFam" id="3.40.50.300:FF:000326">
    <property type="entry name" value="P-loop containing nucleoside triphosphate hydrolase"/>
    <property type="match status" value="1"/>
</dbReference>
<dbReference type="Gene3D" id="3.40.50.300">
    <property type="entry name" value="P-loop containing nucleotide triphosphate hydrolases"/>
    <property type="match status" value="2"/>
</dbReference>
<dbReference type="EMBL" id="HACM01009722">
    <property type="protein sequence ID" value="CRZ10164.1"/>
    <property type="molecule type" value="Transcribed_RNA"/>
</dbReference>
<evidence type="ECO:0000259" key="7">
    <source>
        <dbReference type="Pfam" id="PF13087"/>
    </source>
</evidence>
<protein>
    <recommendedName>
        <fullName evidence="9">AAA+ ATPase domain-containing protein</fullName>
    </recommendedName>
</protein>
<dbReference type="InterPro" id="IPR047187">
    <property type="entry name" value="SF1_C_Upf1"/>
</dbReference>
<accession>A0A0H5RN44</accession>
<dbReference type="Pfam" id="PF13087">
    <property type="entry name" value="AAA_12"/>
    <property type="match status" value="1"/>
</dbReference>
<keyword evidence="1" id="KW-0547">Nucleotide-binding</keyword>
<keyword evidence="4" id="KW-0067">ATP-binding</keyword>
<dbReference type="GO" id="GO:0004386">
    <property type="term" value="F:helicase activity"/>
    <property type="evidence" value="ECO:0007669"/>
    <property type="project" value="UniProtKB-KW"/>
</dbReference>
<dbReference type="Pfam" id="PF13086">
    <property type="entry name" value="AAA_11"/>
    <property type="match status" value="1"/>
</dbReference>
<dbReference type="PANTHER" id="PTHR10887:SF495">
    <property type="entry name" value="HELICASE SENATAXIN ISOFORM X1-RELATED"/>
    <property type="match status" value="1"/>
</dbReference>
<dbReference type="InterPro" id="IPR018838">
    <property type="entry name" value="ZGRF1-like_N"/>
</dbReference>
<evidence type="ECO:0000259" key="5">
    <source>
        <dbReference type="Pfam" id="PF10382"/>
    </source>
</evidence>
<dbReference type="InterPro" id="IPR027417">
    <property type="entry name" value="P-loop_NTPase"/>
</dbReference>
<feature type="domain" description="5'-3' DNA helicase ZGRF1-like N-terminal" evidence="5">
    <location>
        <begin position="6"/>
        <end position="71"/>
    </location>
</feature>
<dbReference type="SUPFAM" id="SSF52540">
    <property type="entry name" value="P-loop containing nucleoside triphosphate hydrolases"/>
    <property type="match status" value="1"/>
</dbReference>
<feature type="domain" description="DNA2/NAM7 helicase-like C-terminal" evidence="7">
    <location>
        <begin position="718"/>
        <end position="905"/>
    </location>
</feature>
<reference evidence="8" key="1">
    <citation type="submission" date="2015-04" db="EMBL/GenBank/DDBJ databases">
        <title>The genome sequence of the plant pathogenic Rhizarian Plasmodiophora brassicae reveals insights in its biotrophic life cycle and the origin of chitin synthesis.</title>
        <authorList>
            <person name="Schwelm A."/>
            <person name="Fogelqvist J."/>
            <person name="Knaust A."/>
            <person name="Julke S."/>
            <person name="Lilja T."/>
            <person name="Dhandapani V."/>
            <person name="Bonilla-Rosso G."/>
            <person name="Karlsson M."/>
            <person name="Shevchenko A."/>
            <person name="Choi S.R."/>
            <person name="Kim H.G."/>
            <person name="Park J.Y."/>
            <person name="Lim Y.P."/>
            <person name="Ludwig-Muller J."/>
            <person name="Dixelius C."/>
        </authorList>
    </citation>
    <scope>NUCLEOTIDE SEQUENCE</scope>
    <source>
        <tissue evidence="8">Potato root galls</tissue>
    </source>
</reference>
<keyword evidence="2" id="KW-0378">Hydrolase</keyword>
<dbReference type="InterPro" id="IPR041677">
    <property type="entry name" value="DNA2/NAM7_AAA_11"/>
</dbReference>
<evidence type="ECO:0000256" key="2">
    <source>
        <dbReference type="ARBA" id="ARBA00022801"/>
    </source>
</evidence>
<evidence type="ECO:0000256" key="1">
    <source>
        <dbReference type="ARBA" id="ARBA00022741"/>
    </source>
</evidence>
<dbReference type="PANTHER" id="PTHR10887">
    <property type="entry name" value="DNA2/NAM7 HELICASE FAMILY"/>
    <property type="match status" value="1"/>
</dbReference>
<dbReference type="GO" id="GO:0005694">
    <property type="term" value="C:chromosome"/>
    <property type="evidence" value="ECO:0007669"/>
    <property type="project" value="UniProtKB-ARBA"/>
</dbReference>
<evidence type="ECO:0008006" key="9">
    <source>
        <dbReference type="Google" id="ProtNLM"/>
    </source>
</evidence>